<dbReference type="Proteomes" id="UP000886998">
    <property type="component" value="Unassembled WGS sequence"/>
</dbReference>
<proteinExistence type="predicted"/>
<dbReference type="EMBL" id="BMAV01006558">
    <property type="protein sequence ID" value="GFY48617.1"/>
    <property type="molecule type" value="Genomic_DNA"/>
</dbReference>
<protein>
    <submittedName>
        <fullName evidence="1">Uncharacterized protein</fullName>
    </submittedName>
</protein>
<accession>A0A8X7BZQ8</accession>
<keyword evidence="2" id="KW-1185">Reference proteome</keyword>
<organism evidence="1 2">
    <name type="scientific">Trichonephila inaurata madagascariensis</name>
    <dbReference type="NCBI Taxonomy" id="2747483"/>
    <lineage>
        <taxon>Eukaryota</taxon>
        <taxon>Metazoa</taxon>
        <taxon>Ecdysozoa</taxon>
        <taxon>Arthropoda</taxon>
        <taxon>Chelicerata</taxon>
        <taxon>Arachnida</taxon>
        <taxon>Araneae</taxon>
        <taxon>Araneomorphae</taxon>
        <taxon>Entelegynae</taxon>
        <taxon>Araneoidea</taxon>
        <taxon>Nephilidae</taxon>
        <taxon>Trichonephila</taxon>
        <taxon>Trichonephila inaurata</taxon>
    </lineage>
</organism>
<name>A0A8X7BZQ8_9ARAC</name>
<gene>
    <name evidence="1" type="ORF">TNIN_207621</name>
</gene>
<dbReference type="AlphaFoldDB" id="A0A8X7BZQ8"/>
<evidence type="ECO:0000313" key="1">
    <source>
        <dbReference type="EMBL" id="GFY48617.1"/>
    </source>
</evidence>
<sequence>MTGKKFNQMLTNGGCGRFEMKGHPGLGLKFSSDTHFFPLSRSLWVKNFFRFERLDWNFYLEFQILLREDMSQTNCFFLDFSMETSLQNKTVTVELALEQRSNIIR</sequence>
<reference evidence="1" key="1">
    <citation type="submission" date="2020-08" db="EMBL/GenBank/DDBJ databases">
        <title>Multicomponent nature underlies the extraordinary mechanical properties of spider dragline silk.</title>
        <authorList>
            <person name="Kono N."/>
            <person name="Nakamura H."/>
            <person name="Mori M."/>
            <person name="Yoshida Y."/>
            <person name="Ohtoshi R."/>
            <person name="Malay A.D."/>
            <person name="Moran D.A.P."/>
            <person name="Tomita M."/>
            <person name="Numata K."/>
            <person name="Arakawa K."/>
        </authorList>
    </citation>
    <scope>NUCLEOTIDE SEQUENCE</scope>
</reference>
<comment type="caution">
    <text evidence="1">The sequence shown here is derived from an EMBL/GenBank/DDBJ whole genome shotgun (WGS) entry which is preliminary data.</text>
</comment>
<evidence type="ECO:0000313" key="2">
    <source>
        <dbReference type="Proteomes" id="UP000886998"/>
    </source>
</evidence>